<name>A0A814PJV3_9BILA</name>
<feature type="signal peptide" evidence="1">
    <location>
        <begin position="1"/>
        <end position="21"/>
    </location>
</feature>
<proteinExistence type="predicted"/>
<sequence>MHRQFILLITFLITCITTLNALNTTITAPIVAAAAAKPISPIVACKKQSQCAKTHFCNIKQQVCMLKYPLHHSCDKNKQCASDKCHKNICRQGCKENKHCSITKEYCTISNYCESKHCGTCTRNVECANGYCKLFRCEENACSNSLKAIKLL</sequence>
<evidence type="ECO:0000313" key="2">
    <source>
        <dbReference type="EMBL" id="CAF1107004.1"/>
    </source>
</evidence>
<keyword evidence="1" id="KW-0732">Signal</keyword>
<dbReference type="Proteomes" id="UP000663845">
    <property type="component" value="Unassembled WGS sequence"/>
</dbReference>
<dbReference type="AlphaFoldDB" id="A0A814PJV3"/>
<protein>
    <submittedName>
        <fullName evidence="2">Uncharacterized protein</fullName>
    </submittedName>
</protein>
<evidence type="ECO:0000256" key="1">
    <source>
        <dbReference type="SAM" id="SignalP"/>
    </source>
</evidence>
<dbReference type="EMBL" id="CAJNOG010000240">
    <property type="protein sequence ID" value="CAF1107004.1"/>
    <property type="molecule type" value="Genomic_DNA"/>
</dbReference>
<accession>A0A814PJV3</accession>
<organism evidence="2 3">
    <name type="scientific">Adineta steineri</name>
    <dbReference type="NCBI Taxonomy" id="433720"/>
    <lineage>
        <taxon>Eukaryota</taxon>
        <taxon>Metazoa</taxon>
        <taxon>Spiralia</taxon>
        <taxon>Gnathifera</taxon>
        <taxon>Rotifera</taxon>
        <taxon>Eurotatoria</taxon>
        <taxon>Bdelloidea</taxon>
        <taxon>Adinetida</taxon>
        <taxon>Adinetidae</taxon>
        <taxon>Adineta</taxon>
    </lineage>
</organism>
<gene>
    <name evidence="2" type="ORF">JYZ213_LOCUS21709</name>
</gene>
<feature type="chain" id="PRO_5032547792" evidence="1">
    <location>
        <begin position="22"/>
        <end position="152"/>
    </location>
</feature>
<comment type="caution">
    <text evidence="2">The sequence shown here is derived from an EMBL/GenBank/DDBJ whole genome shotgun (WGS) entry which is preliminary data.</text>
</comment>
<reference evidence="2" key="1">
    <citation type="submission" date="2021-02" db="EMBL/GenBank/DDBJ databases">
        <authorList>
            <person name="Nowell W R."/>
        </authorList>
    </citation>
    <scope>NUCLEOTIDE SEQUENCE</scope>
</reference>
<evidence type="ECO:0000313" key="3">
    <source>
        <dbReference type="Proteomes" id="UP000663845"/>
    </source>
</evidence>